<keyword evidence="2" id="KW-1185">Reference proteome</keyword>
<reference evidence="1 2" key="1">
    <citation type="journal article" date="2019" name="Front. Microbiol.">
        <title>Ammonia Oxidation by the Arctic Terrestrial Thaumarchaeote Candidatus Nitrosocosmicus arcticus Is Stimulated by Increasing Temperatures.</title>
        <authorList>
            <person name="Alves R.J.E."/>
            <person name="Kerou M."/>
            <person name="Zappe A."/>
            <person name="Bittner R."/>
            <person name="Abby S.S."/>
            <person name="Schmidt H.A."/>
            <person name="Pfeifer K."/>
            <person name="Schleper C."/>
        </authorList>
    </citation>
    <scope>NUCLEOTIDE SEQUENCE [LARGE SCALE GENOMIC DNA]</scope>
    <source>
        <strain evidence="1 2">Kfb</strain>
    </source>
</reference>
<dbReference type="AlphaFoldDB" id="A0A557SVN7"/>
<dbReference type="Proteomes" id="UP000315289">
    <property type="component" value="Unassembled WGS sequence"/>
</dbReference>
<dbReference type="Gene3D" id="3.30.460.20">
    <property type="entry name" value="CorA soluble domain-like"/>
    <property type="match status" value="1"/>
</dbReference>
<name>A0A557SVN7_9ARCH</name>
<proteinExistence type="predicted"/>
<protein>
    <submittedName>
        <fullName evidence="1">Uncharacterized protein</fullName>
    </submittedName>
</protein>
<evidence type="ECO:0000313" key="1">
    <source>
        <dbReference type="EMBL" id="TVP40670.1"/>
    </source>
</evidence>
<organism evidence="1 2">
    <name type="scientific">Candidatus Nitrosocosmicus arcticus</name>
    <dbReference type="NCBI Taxonomy" id="2035267"/>
    <lineage>
        <taxon>Archaea</taxon>
        <taxon>Nitrososphaerota</taxon>
        <taxon>Nitrososphaeria</taxon>
        <taxon>Nitrososphaerales</taxon>
        <taxon>Nitrososphaeraceae</taxon>
        <taxon>Candidatus Nitrosocosmicus</taxon>
    </lineage>
</organism>
<dbReference type="EMBL" id="VOAH01000006">
    <property type="protein sequence ID" value="TVP40670.1"/>
    <property type="molecule type" value="Genomic_DNA"/>
</dbReference>
<evidence type="ECO:0000313" key="2">
    <source>
        <dbReference type="Proteomes" id="UP000315289"/>
    </source>
</evidence>
<comment type="caution">
    <text evidence="1">The sequence shown here is derived from an EMBL/GenBank/DDBJ whole genome shotgun (WGS) entry which is preliminary data.</text>
</comment>
<accession>A0A557SVN7</accession>
<dbReference type="RefSeq" id="WP_222424832.1">
    <property type="nucleotide sequence ID" value="NZ_ML675582.1"/>
</dbReference>
<gene>
    <name evidence="1" type="ORF">NARC_60057</name>
</gene>
<sequence length="87" mass="10382">MRRHINIRCIYSPLSEIKSLQAKRYTYYNSNGIKNEQNRSPVKETDKLWIDISDPLSEDLKSIAKEFDLDEDSLRRISQKTEIEYKD</sequence>